<organism evidence="3 4">
    <name type="scientific">Streptomyces desertarenae</name>
    <dbReference type="NCBI Taxonomy" id="2666184"/>
    <lineage>
        <taxon>Bacteria</taxon>
        <taxon>Bacillati</taxon>
        <taxon>Actinomycetota</taxon>
        <taxon>Actinomycetes</taxon>
        <taxon>Kitasatosporales</taxon>
        <taxon>Streptomycetaceae</taxon>
        <taxon>Streptomyces</taxon>
    </lineage>
</organism>
<reference evidence="4" key="1">
    <citation type="journal article" date="2019" name="Int. J. Syst. Evol. Microbiol.">
        <title>The Global Catalogue of Microorganisms (GCM) 10K type strain sequencing project: providing services to taxonomists for standard genome sequencing and annotation.</title>
        <authorList>
            <consortium name="The Broad Institute Genomics Platform"/>
            <consortium name="The Broad Institute Genome Sequencing Center for Infectious Disease"/>
            <person name="Wu L."/>
            <person name="Ma J."/>
        </authorList>
    </citation>
    <scope>NUCLEOTIDE SEQUENCE [LARGE SCALE GENOMIC DNA]</scope>
    <source>
        <strain evidence="4">CGMCC 4.7455</strain>
    </source>
</reference>
<sequence length="380" mass="40312">MAGNHTGERSAGGTAGEPTERDALAAVGRLIEARGGVVDLRALGAVRITRCPVLDCRVTRSLRECREESAEEEGQPDLSGLPVYRNLADHPVPPPHDPRVRRVRELVLDGSVRRHGCFCGNGKVPCSMCAGRGRISCEPWVRCAACRGREGCTECGGSGRRRGARPAPERRAGAAADAGGAPADCALCGAPEAACPDCRGRGRSRTVCADCRGRGSLPCPDCGGSGKNDHEACGGQGVRTTWTRGVVEDAPHHEQVRLPGERLPFRVRHRARRAGAWRRAVLGGGDPLPGGLAPGHRAALGPLLERRPGEVARRVELAHLPLLRVEVATDPDRVFYVFPGHERPVAVPVASRRRARQVAAAALAAAFLCSLLLMAALLPR</sequence>
<dbReference type="RefSeq" id="WP_380903779.1">
    <property type="nucleotide sequence ID" value="NZ_JBHUFU010000018.1"/>
</dbReference>
<accession>A0ABW4PTA4</accession>
<keyword evidence="4" id="KW-1185">Reference proteome</keyword>
<dbReference type="Proteomes" id="UP001597365">
    <property type="component" value="Unassembled WGS sequence"/>
</dbReference>
<feature type="region of interest" description="Disordered" evidence="1">
    <location>
        <begin position="67"/>
        <end position="98"/>
    </location>
</feature>
<protein>
    <submittedName>
        <fullName evidence="3">Uncharacterized protein</fullName>
    </submittedName>
</protein>
<gene>
    <name evidence="3" type="ORF">ACFSJS_23860</name>
</gene>
<evidence type="ECO:0000256" key="2">
    <source>
        <dbReference type="SAM" id="Phobius"/>
    </source>
</evidence>
<feature type="transmembrane region" description="Helical" evidence="2">
    <location>
        <begin position="358"/>
        <end position="378"/>
    </location>
</feature>
<feature type="region of interest" description="Disordered" evidence="1">
    <location>
        <begin position="159"/>
        <end position="179"/>
    </location>
</feature>
<keyword evidence="2" id="KW-0472">Membrane</keyword>
<keyword evidence="2" id="KW-0812">Transmembrane</keyword>
<evidence type="ECO:0000313" key="4">
    <source>
        <dbReference type="Proteomes" id="UP001597365"/>
    </source>
</evidence>
<name>A0ABW4PTA4_9ACTN</name>
<proteinExistence type="predicted"/>
<keyword evidence="2" id="KW-1133">Transmembrane helix</keyword>
<evidence type="ECO:0000256" key="1">
    <source>
        <dbReference type="SAM" id="MobiDB-lite"/>
    </source>
</evidence>
<dbReference type="EMBL" id="JBHUFU010000018">
    <property type="protein sequence ID" value="MFD1832656.1"/>
    <property type="molecule type" value="Genomic_DNA"/>
</dbReference>
<comment type="caution">
    <text evidence="3">The sequence shown here is derived from an EMBL/GenBank/DDBJ whole genome shotgun (WGS) entry which is preliminary data.</text>
</comment>
<evidence type="ECO:0000313" key="3">
    <source>
        <dbReference type="EMBL" id="MFD1832656.1"/>
    </source>
</evidence>